<gene>
    <name evidence="17" type="ORF">FPRO_02747</name>
</gene>
<dbReference type="SUPFAM" id="SSF54211">
    <property type="entry name" value="Ribosomal protein S5 domain 2-like"/>
    <property type="match status" value="1"/>
</dbReference>
<proteinExistence type="inferred from homology"/>
<dbReference type="Pfam" id="PF00288">
    <property type="entry name" value="GHMP_kinases_N"/>
    <property type="match status" value="1"/>
</dbReference>
<comment type="similarity">
    <text evidence="2 15">Belongs to the GHMP kinase family. Mevalonate kinase subfamily.</text>
</comment>
<evidence type="ECO:0000256" key="14">
    <source>
        <dbReference type="ARBA" id="ARBA00029326"/>
    </source>
</evidence>
<evidence type="ECO:0000256" key="7">
    <source>
        <dbReference type="ARBA" id="ARBA00022777"/>
    </source>
</evidence>
<keyword evidence="4 15" id="KW-0444">Lipid biosynthesis</keyword>
<dbReference type="RefSeq" id="XP_031077586.1">
    <property type="nucleotide sequence ID" value="XM_031227118.1"/>
</dbReference>
<evidence type="ECO:0000256" key="1">
    <source>
        <dbReference type="ARBA" id="ARBA00005017"/>
    </source>
</evidence>
<dbReference type="Gene3D" id="3.30.230.10">
    <property type="match status" value="1"/>
</dbReference>
<keyword evidence="10" id="KW-0756">Sterol biosynthesis</keyword>
<evidence type="ECO:0000256" key="2">
    <source>
        <dbReference type="ARBA" id="ARBA00006495"/>
    </source>
</evidence>
<dbReference type="GO" id="GO:0004631">
    <property type="term" value="F:phosphomevalonate kinase activity"/>
    <property type="evidence" value="ECO:0007669"/>
    <property type="project" value="UniProtKB-UniRule"/>
</dbReference>
<dbReference type="Proteomes" id="UP000183971">
    <property type="component" value="Unassembled WGS sequence"/>
</dbReference>
<dbReference type="SUPFAM" id="SSF55060">
    <property type="entry name" value="GHMP Kinase, C-terminal domain"/>
    <property type="match status" value="1"/>
</dbReference>
<dbReference type="InterPro" id="IPR036554">
    <property type="entry name" value="GHMP_kinase_C_sf"/>
</dbReference>
<evidence type="ECO:0000256" key="15">
    <source>
        <dbReference type="PIRNR" id="PIRNR017288"/>
    </source>
</evidence>
<comment type="pathway">
    <text evidence="1 15">Isoprenoid biosynthesis; isopentenyl diphosphate biosynthesis via mevalonate pathway; isopentenyl diphosphate from (R)-mevalonate: step 2/3.</text>
</comment>
<evidence type="ECO:0000259" key="16">
    <source>
        <dbReference type="Pfam" id="PF00288"/>
    </source>
</evidence>
<dbReference type="InterPro" id="IPR014721">
    <property type="entry name" value="Ribsml_uS5_D2-typ_fold_subgr"/>
</dbReference>
<dbReference type="InterPro" id="IPR006204">
    <property type="entry name" value="GHMP_kinase_N_dom"/>
</dbReference>
<keyword evidence="7 15" id="KW-0418">Kinase</keyword>
<keyword evidence="18" id="KW-1185">Reference proteome</keyword>
<evidence type="ECO:0000256" key="13">
    <source>
        <dbReference type="ARBA" id="ARBA00023221"/>
    </source>
</evidence>
<dbReference type="PIRSF" id="PIRSF017288">
    <property type="entry name" value="PMK_GHMP_euk"/>
    <property type="match status" value="1"/>
</dbReference>
<evidence type="ECO:0000256" key="6">
    <source>
        <dbReference type="ARBA" id="ARBA00022741"/>
    </source>
</evidence>
<dbReference type="GeneID" id="42047632"/>
<sequence length="443" mass="47912">MTLHHPTIAVSAPGKVFLAGGYLVLDQEYTAFVFGLDARINIIAGDIHTTAGVQLTEIVVDSPQFLEAQWRYGYHLAGEGGGIKVTQLQVGAQINPNPFVETTLSYALTYIDRVAKHRPSHSMASARLIILADNDYYSHSESESTRQGRFAKFPVTLGDANKTGLGSSAALVTSLTAALLAHYLPEDLFNLQSDQGKRTLHNLAQAAHCAAQGKVGSGFDVATAVYGSCRYRRFSPETLSSIHEPGTAGFADALVKLVDGESAWDVEVLKDAVIMPKGVVLRMCDVDCGSKTVGMVKKVLKWRSSNPEESKKLWDELQKRNEQLIATLNAGDVENLPGKITNVREMIRQMGGASDVPIEPESQTELLDALSTVEGVYGGVVPGAGGYDALALLMKDDEETKQRVGEFLDKWAKEKGTKVKLLGVKGEMEGVRAESLDVYAGWI</sequence>
<keyword evidence="12" id="KW-1207">Sterol metabolism</keyword>
<dbReference type="GO" id="GO:0006696">
    <property type="term" value="P:ergosterol biosynthetic process"/>
    <property type="evidence" value="ECO:0007669"/>
    <property type="project" value="TreeGrafter"/>
</dbReference>
<keyword evidence="9 15" id="KW-0752">Steroid biosynthesis</keyword>
<name>A0A1L7V851_FUSPR</name>
<evidence type="ECO:0000256" key="11">
    <source>
        <dbReference type="ARBA" id="ARBA00023098"/>
    </source>
</evidence>
<dbReference type="GO" id="GO:0010142">
    <property type="term" value="P:farnesyl diphosphate biosynthetic process, mevalonate pathway"/>
    <property type="evidence" value="ECO:0007669"/>
    <property type="project" value="TreeGrafter"/>
</dbReference>
<dbReference type="GO" id="GO:0019287">
    <property type="term" value="P:isopentenyl diphosphate biosynthetic process, mevalonate pathway"/>
    <property type="evidence" value="ECO:0007669"/>
    <property type="project" value="UniProtKB-UniRule"/>
</dbReference>
<dbReference type="FunFam" id="3.30.70.890:FF:000018">
    <property type="entry name" value="Phosphomevalonate kinase"/>
    <property type="match status" value="1"/>
</dbReference>
<evidence type="ECO:0000256" key="9">
    <source>
        <dbReference type="ARBA" id="ARBA00022955"/>
    </source>
</evidence>
<reference evidence="18" key="1">
    <citation type="journal article" date="2016" name="Genome Biol. Evol.">
        <title>Comparative 'omics' of the Fusarium fujikuroi species complex highlights differences in genetic potential and metabolite synthesis.</title>
        <authorList>
            <person name="Niehaus E.-M."/>
            <person name="Muensterkoetter M."/>
            <person name="Proctor R.H."/>
            <person name="Brown D.W."/>
            <person name="Sharon A."/>
            <person name="Idan Y."/>
            <person name="Oren-Young L."/>
            <person name="Sieber C.M."/>
            <person name="Novak O."/>
            <person name="Pencik A."/>
            <person name="Tarkowska D."/>
            <person name="Hromadova K."/>
            <person name="Freeman S."/>
            <person name="Maymon M."/>
            <person name="Elazar M."/>
            <person name="Youssef S.A."/>
            <person name="El-Shabrawy E.S.M."/>
            <person name="Shalaby A.B.A."/>
            <person name="Houterman P."/>
            <person name="Brock N.L."/>
            <person name="Burkhardt I."/>
            <person name="Tsavkelova E.A."/>
            <person name="Dickschat J.S."/>
            <person name="Galuszka P."/>
            <person name="Gueldener U."/>
            <person name="Tudzynski B."/>
        </authorList>
    </citation>
    <scope>NUCLEOTIDE SEQUENCE [LARGE SCALE GENOMIC DNA]</scope>
    <source>
        <strain evidence="18">ET1</strain>
    </source>
</reference>
<dbReference type="VEuPathDB" id="FungiDB:FPRO_02747"/>
<dbReference type="InterPro" id="IPR035102">
    <property type="entry name" value="Phosphomevalonate_kinase"/>
</dbReference>
<dbReference type="UniPathway" id="UPA00057">
    <property type="reaction ID" value="UER00099"/>
</dbReference>
<evidence type="ECO:0000313" key="18">
    <source>
        <dbReference type="Proteomes" id="UP000183971"/>
    </source>
</evidence>
<evidence type="ECO:0000256" key="8">
    <source>
        <dbReference type="ARBA" id="ARBA00022840"/>
    </source>
</evidence>
<keyword evidence="11 15" id="KW-0443">Lipid metabolism</keyword>
<organism evidence="17 18">
    <name type="scientific">Fusarium proliferatum (strain ET1)</name>
    <name type="common">Orchid endophyte fungus</name>
    <dbReference type="NCBI Taxonomy" id="1227346"/>
    <lineage>
        <taxon>Eukaryota</taxon>
        <taxon>Fungi</taxon>
        <taxon>Dikarya</taxon>
        <taxon>Ascomycota</taxon>
        <taxon>Pezizomycotina</taxon>
        <taxon>Sordariomycetes</taxon>
        <taxon>Hypocreomycetidae</taxon>
        <taxon>Hypocreales</taxon>
        <taxon>Nectriaceae</taxon>
        <taxon>Fusarium</taxon>
        <taxon>Fusarium fujikuroi species complex</taxon>
    </lineage>
</organism>
<comment type="catalytic activity">
    <reaction evidence="14">
        <text>(R)-5-phosphomevalonate + ATP = (R)-5-diphosphomevalonate + ADP</text>
        <dbReference type="Rhea" id="RHEA:16341"/>
        <dbReference type="ChEBI" id="CHEBI:30616"/>
        <dbReference type="ChEBI" id="CHEBI:57557"/>
        <dbReference type="ChEBI" id="CHEBI:58146"/>
        <dbReference type="ChEBI" id="CHEBI:456216"/>
        <dbReference type="EC" id="2.7.4.2"/>
    </reaction>
    <physiologicalReaction direction="left-to-right" evidence="14">
        <dbReference type="Rhea" id="RHEA:16342"/>
    </physiologicalReaction>
</comment>
<dbReference type="GO" id="GO:0005524">
    <property type="term" value="F:ATP binding"/>
    <property type="evidence" value="ECO:0007669"/>
    <property type="project" value="UniProtKB-UniRule"/>
</dbReference>
<protein>
    <recommendedName>
        <fullName evidence="3 15">Phosphomevalonate kinase</fullName>
        <ecNumber evidence="3 15">2.7.4.2</ecNumber>
    </recommendedName>
</protein>
<keyword evidence="13 15" id="KW-0753">Steroid metabolism</keyword>
<evidence type="ECO:0000256" key="4">
    <source>
        <dbReference type="ARBA" id="ARBA00022516"/>
    </source>
</evidence>
<dbReference type="PANTHER" id="PTHR31814:SF2">
    <property type="entry name" value="PHOSPHOMEVALONATE KINASE"/>
    <property type="match status" value="1"/>
</dbReference>
<keyword evidence="8" id="KW-0067">ATP-binding</keyword>
<dbReference type="GO" id="GO:0005777">
    <property type="term" value="C:peroxisome"/>
    <property type="evidence" value="ECO:0007669"/>
    <property type="project" value="TreeGrafter"/>
</dbReference>
<comment type="caution">
    <text evidence="17">The sequence shown here is derived from an EMBL/GenBank/DDBJ whole genome shotgun (WGS) entry which is preliminary data.</text>
</comment>
<evidence type="ECO:0000256" key="5">
    <source>
        <dbReference type="ARBA" id="ARBA00022679"/>
    </source>
</evidence>
<dbReference type="PANTHER" id="PTHR31814">
    <property type="match status" value="1"/>
</dbReference>
<evidence type="ECO:0000256" key="12">
    <source>
        <dbReference type="ARBA" id="ARBA00023166"/>
    </source>
</evidence>
<dbReference type="Gene3D" id="3.30.70.890">
    <property type="entry name" value="GHMP kinase, C-terminal domain"/>
    <property type="match status" value="1"/>
</dbReference>
<dbReference type="AlphaFoldDB" id="A0A1L7V851"/>
<keyword evidence="5 15" id="KW-0808">Transferase</keyword>
<dbReference type="InterPro" id="IPR020568">
    <property type="entry name" value="Ribosomal_Su5_D2-typ_SF"/>
</dbReference>
<evidence type="ECO:0000256" key="3">
    <source>
        <dbReference type="ARBA" id="ARBA00012958"/>
    </source>
</evidence>
<dbReference type="InterPro" id="IPR016005">
    <property type="entry name" value="Erg8"/>
</dbReference>
<dbReference type="EMBL" id="FJOF01000002">
    <property type="protein sequence ID" value="CZR36993.1"/>
    <property type="molecule type" value="Genomic_DNA"/>
</dbReference>
<accession>A0A1L7V851</accession>
<evidence type="ECO:0000256" key="10">
    <source>
        <dbReference type="ARBA" id="ARBA00023011"/>
    </source>
</evidence>
<evidence type="ECO:0000313" key="17">
    <source>
        <dbReference type="EMBL" id="CZR36993.1"/>
    </source>
</evidence>
<dbReference type="EC" id="2.7.4.2" evidence="3 15"/>
<keyword evidence="6" id="KW-0547">Nucleotide-binding</keyword>
<feature type="domain" description="GHMP kinase N-terminal" evidence="16">
    <location>
        <begin position="162"/>
        <end position="227"/>
    </location>
</feature>